<protein>
    <submittedName>
        <fullName evidence="1">Uncharacterized protein</fullName>
    </submittedName>
</protein>
<gene>
    <name evidence="1" type="ORF">BSPP4475_17185</name>
</gene>
<evidence type="ECO:0000313" key="1">
    <source>
        <dbReference type="EMBL" id="CAJ1004046.1"/>
    </source>
</evidence>
<dbReference type="EMBL" id="OY569118">
    <property type="protein sequence ID" value="CAJ1004046.1"/>
    <property type="molecule type" value="Genomic_DNA"/>
</dbReference>
<organism evidence="1 2">
    <name type="scientific">Brevibacillus aydinogluensis</name>
    <dbReference type="NCBI Taxonomy" id="927786"/>
    <lineage>
        <taxon>Bacteria</taxon>
        <taxon>Bacillati</taxon>
        <taxon>Bacillota</taxon>
        <taxon>Bacilli</taxon>
        <taxon>Bacillales</taxon>
        <taxon>Paenibacillaceae</taxon>
        <taxon>Brevibacillus</taxon>
    </lineage>
</organism>
<keyword evidence="2" id="KW-1185">Reference proteome</keyword>
<dbReference type="Proteomes" id="UP001189619">
    <property type="component" value="Chromosome"/>
</dbReference>
<reference evidence="1" key="1">
    <citation type="submission" date="2023-07" db="EMBL/GenBank/DDBJ databases">
        <authorList>
            <person name="Ivanov I."/>
            <person name="Teneva D."/>
            <person name="Stoikov I."/>
        </authorList>
    </citation>
    <scope>NUCLEOTIDE SEQUENCE</scope>
    <source>
        <strain evidence="1">4475</strain>
    </source>
</reference>
<proteinExistence type="predicted"/>
<accession>A0AA48RJ08</accession>
<dbReference type="KEGG" id="bayd:BSPP4475_17185"/>
<dbReference type="AlphaFoldDB" id="A0AA48RJ08"/>
<name>A0AA48RJ08_9BACL</name>
<sequence>MTPLGVFFCHYLDLKKTNVRYIVNTRVIPERFTGTLKNFKKFQFT</sequence>
<evidence type="ECO:0000313" key="2">
    <source>
        <dbReference type="Proteomes" id="UP001189619"/>
    </source>
</evidence>